<proteinExistence type="predicted"/>
<accession>A0A0F9UWN9</accession>
<organism evidence="3">
    <name type="scientific">marine sediment metagenome</name>
    <dbReference type="NCBI Taxonomy" id="412755"/>
    <lineage>
        <taxon>unclassified sequences</taxon>
        <taxon>metagenomes</taxon>
        <taxon>ecological metagenomes</taxon>
    </lineage>
</organism>
<feature type="domain" description="Initiator Rep protein WH1" evidence="2">
    <location>
        <begin position="8"/>
        <end position="158"/>
    </location>
</feature>
<dbReference type="EMBL" id="LAZR01000066">
    <property type="protein sequence ID" value="KKN96174.1"/>
    <property type="molecule type" value="Genomic_DNA"/>
</dbReference>
<evidence type="ECO:0000313" key="3">
    <source>
        <dbReference type="EMBL" id="KKN96174.1"/>
    </source>
</evidence>
<dbReference type="InterPro" id="IPR036388">
    <property type="entry name" value="WH-like_DNA-bd_sf"/>
</dbReference>
<dbReference type="Pfam" id="PF21205">
    <property type="entry name" value="Rep3_C"/>
    <property type="match status" value="1"/>
</dbReference>
<dbReference type="Gene3D" id="1.10.10.10">
    <property type="entry name" value="Winged helix-like DNA-binding domain superfamily/Winged helix DNA-binding domain"/>
    <property type="match status" value="2"/>
</dbReference>
<dbReference type="InterPro" id="IPR036390">
    <property type="entry name" value="WH_DNA-bd_sf"/>
</dbReference>
<protein>
    <recommendedName>
        <fullName evidence="2">Initiator Rep protein WH1 domain-containing protein</fullName>
    </recommendedName>
</protein>
<gene>
    <name evidence="3" type="ORF">LCGC14_0171040</name>
</gene>
<evidence type="ECO:0000256" key="1">
    <source>
        <dbReference type="SAM" id="MobiDB-lite"/>
    </source>
</evidence>
<name>A0A0F9UWN9_9ZZZZ</name>
<reference evidence="3" key="1">
    <citation type="journal article" date="2015" name="Nature">
        <title>Complex archaea that bridge the gap between prokaryotes and eukaryotes.</title>
        <authorList>
            <person name="Spang A."/>
            <person name="Saw J.H."/>
            <person name="Jorgensen S.L."/>
            <person name="Zaremba-Niedzwiedzka K."/>
            <person name="Martijn J."/>
            <person name="Lind A.E."/>
            <person name="van Eijk R."/>
            <person name="Schleper C."/>
            <person name="Guy L."/>
            <person name="Ettema T.J."/>
        </authorList>
    </citation>
    <scope>NUCLEOTIDE SEQUENCE</scope>
</reference>
<dbReference type="GO" id="GO:0003887">
    <property type="term" value="F:DNA-directed DNA polymerase activity"/>
    <property type="evidence" value="ECO:0007669"/>
    <property type="project" value="InterPro"/>
</dbReference>
<sequence length="294" mass="33413">MTTELANVVKANALVESSYRLGVMEQRIILSCLAQLRKDDVITDETFYTVSARDIGQLTETDSKSLYSELAAATQRLRRKDVIMHLAPNTGEKLRTRLETSWVQSCIYVESEGVVKLRFARDMVPYLSELQRQFTSYPLAEVIRMTSAHAIRLFELLMQYSSIGKRDISVDDFRTWFQLEDSYPLTSDLRRKIVEPAVAQINEYSSLVCKMEPVKSGRKVTHFRFSFATRKGASLKGGSKGKGKGKGQVDEVPELPLSRKLTEADIQRYALPGETWEAAKRRLQSKMDRQGSLL</sequence>
<comment type="caution">
    <text evidence="3">The sequence shown here is derived from an EMBL/GenBank/DDBJ whole genome shotgun (WGS) entry which is preliminary data.</text>
</comment>
<dbReference type="SUPFAM" id="SSF46785">
    <property type="entry name" value="Winged helix' DNA-binding domain"/>
    <property type="match status" value="2"/>
</dbReference>
<dbReference type="Pfam" id="PF01051">
    <property type="entry name" value="Rep3_N"/>
    <property type="match status" value="1"/>
</dbReference>
<feature type="region of interest" description="Disordered" evidence="1">
    <location>
        <begin position="233"/>
        <end position="256"/>
    </location>
</feature>
<dbReference type="InterPro" id="IPR000525">
    <property type="entry name" value="Initiator_Rep_WH1"/>
</dbReference>
<evidence type="ECO:0000259" key="2">
    <source>
        <dbReference type="Pfam" id="PF01051"/>
    </source>
</evidence>
<dbReference type="GO" id="GO:0006270">
    <property type="term" value="P:DNA replication initiation"/>
    <property type="evidence" value="ECO:0007669"/>
    <property type="project" value="InterPro"/>
</dbReference>
<dbReference type="AlphaFoldDB" id="A0A0F9UWN9"/>